<keyword evidence="2" id="KW-0106">Calcium</keyword>
<dbReference type="Proteomes" id="UP001295423">
    <property type="component" value="Unassembled WGS sequence"/>
</dbReference>
<comment type="caution">
    <text evidence="6">The sequence shown here is derived from an EMBL/GenBank/DDBJ whole genome shotgun (WGS) entry which is preliminary data.</text>
</comment>
<feature type="transmembrane region" description="Helical" evidence="4">
    <location>
        <begin position="966"/>
        <end position="987"/>
    </location>
</feature>
<dbReference type="SMART" id="SM00239">
    <property type="entry name" value="C2"/>
    <property type="match status" value="2"/>
</dbReference>
<feature type="compositionally biased region" description="Basic and acidic residues" evidence="3">
    <location>
        <begin position="220"/>
        <end position="243"/>
    </location>
</feature>
<keyword evidence="1" id="KW-0479">Metal-binding</keyword>
<proteinExistence type="predicted"/>
<dbReference type="PROSITE" id="PS50004">
    <property type="entry name" value="C2"/>
    <property type="match status" value="2"/>
</dbReference>
<dbReference type="Gene3D" id="2.60.40.150">
    <property type="entry name" value="C2 domain"/>
    <property type="match status" value="2"/>
</dbReference>
<evidence type="ECO:0000313" key="7">
    <source>
        <dbReference type="Proteomes" id="UP001295423"/>
    </source>
</evidence>
<gene>
    <name evidence="6" type="ORF">CYCCA115_LOCUS111</name>
</gene>
<feature type="compositionally biased region" description="Acidic residues" evidence="3">
    <location>
        <begin position="264"/>
        <end position="273"/>
    </location>
</feature>
<dbReference type="PANTHER" id="PTHR45911">
    <property type="entry name" value="C2 DOMAIN-CONTAINING PROTEIN"/>
    <property type="match status" value="1"/>
</dbReference>
<evidence type="ECO:0000256" key="3">
    <source>
        <dbReference type="SAM" id="MobiDB-lite"/>
    </source>
</evidence>
<feature type="region of interest" description="Disordered" evidence="3">
    <location>
        <begin position="220"/>
        <end position="292"/>
    </location>
</feature>
<accession>A0AAD2CA15</accession>
<dbReference type="CDD" id="cd00030">
    <property type="entry name" value="C2"/>
    <property type="match status" value="1"/>
</dbReference>
<feature type="domain" description="C2" evidence="5">
    <location>
        <begin position="327"/>
        <end position="447"/>
    </location>
</feature>
<dbReference type="EMBL" id="CAKOGP040000001">
    <property type="protein sequence ID" value="CAJ1892997.1"/>
    <property type="molecule type" value="Genomic_DNA"/>
</dbReference>
<dbReference type="SUPFAM" id="SSF49562">
    <property type="entry name" value="C2 domain (Calcium/lipid-binding domain, CaLB)"/>
    <property type="match status" value="2"/>
</dbReference>
<dbReference type="Pfam" id="PF00168">
    <property type="entry name" value="C2"/>
    <property type="match status" value="2"/>
</dbReference>
<evidence type="ECO:0000256" key="4">
    <source>
        <dbReference type="SAM" id="Phobius"/>
    </source>
</evidence>
<feature type="domain" description="C2" evidence="5">
    <location>
        <begin position="550"/>
        <end position="676"/>
    </location>
</feature>
<dbReference type="GO" id="GO:0005509">
    <property type="term" value="F:calcium ion binding"/>
    <property type="evidence" value="ECO:0007669"/>
    <property type="project" value="TreeGrafter"/>
</dbReference>
<dbReference type="InterPro" id="IPR000008">
    <property type="entry name" value="C2_dom"/>
</dbReference>
<evidence type="ECO:0000313" key="6">
    <source>
        <dbReference type="EMBL" id="CAJ1892997.1"/>
    </source>
</evidence>
<dbReference type="InterPro" id="IPR035892">
    <property type="entry name" value="C2_domain_sf"/>
</dbReference>
<keyword evidence="4" id="KW-0812">Transmembrane</keyword>
<evidence type="ECO:0000256" key="1">
    <source>
        <dbReference type="ARBA" id="ARBA00022723"/>
    </source>
</evidence>
<sequence length="1162" mass="133366">MSIASSPNRRYKLSSLRYWEIKMMPTERKEYAGHLMPTFRGSIAKFGYKGKNRRITIETYTPHAPEETAEPRESSIDNERSFNKMMAGRSSKAGIQANMLGEEDIILFRMFKARPTKSKMAKNTVDDGQWDLESLADFSLDVDGEEGKEFHWHEKYRMRLFYVNIVSSAGKSCRLKLGVGNDTKIRTMTFDTEAENESFMEVFRAMKDLQKERADRLAAEYKEKNPNLSNKGKDSSSKGKELLAVDEDETDSSDVLRANKSQDANDDEIDDEESIIRAPTTPAGPPPTGLKKLRASGLKSVKSMRPNMSSVRLPKPKMPSMPNLKKRSNALQLLEESGETIDLLIEVVSACNLPAADKHKSDPYVRIFDGDTVVHKTKHILKTLNPVWTLSQNCFFLYRPAAEVFFESPELVFEIRDWDAIGKDTTLGTVSVNKQDIIKGDGGRKEYKIILNSEFAKPNDDPILLALRFRQATDKDIEFMKAYAMNRKKNNKAVFADETCVPPKVHREVNKLKVLKKEKHGTTKFLVKPGPDPDPDRADKTKWMNYFEIESEVVEPSREWIEAGSGSLGKLYVEVLHCDDLPNLDFSITGRNKTDPFVCLVFEDAIGHTDVLNDLLSPRWMPWTQRAFVFNILHPNSQLFIGVFDFDTADPNHDVVGRATCNITNFHPDTIYTVKYKLHSVINFERKVRGTITLRIRVEWNNPRKALLSGYSLSREPEYISVAKKAFFRTVSFTLTEEPSPYKLSLNTMSSYINELWTYWEFTHIIEYFMCLLLWKSHFRLRLYLPVLKEKVIYLPLRSMMAFAWGIALTRNFELFPSFLAFTVASVLIATLDGQITRPSPWERPRGIVDFLGVLLFNKTSRYPRVTEFDGREQITEFEALEKAIKKSQEEVLAAYYEESNNFYAQAQETSFGAADVSIATQTKGVGDILMGPFVPTLLPVQLWLHWFCRKFRIIKGVVLWRDSYTAFWIVATSITTSFVFAFLPWSFILRNLFKICVWLFLGPWMKLADIFYFKYKSRYEKTPEEIEEDLKVELQNLSNQWSGFSKDRKIIFEKAAKDKDMKTYLFGGYVMPVPILKEEFEYDDPLLGSTAEPIDSDYGEAFCDVNVTTRKYGQQLFGNMIPIREKDMMLQRQSEAQAGLEASVKSLGAIAEMDELDAESV</sequence>
<keyword evidence="4" id="KW-0472">Membrane</keyword>
<dbReference type="GO" id="GO:0016020">
    <property type="term" value="C:membrane"/>
    <property type="evidence" value="ECO:0007669"/>
    <property type="project" value="TreeGrafter"/>
</dbReference>
<reference evidence="6" key="1">
    <citation type="submission" date="2023-08" db="EMBL/GenBank/DDBJ databases">
        <authorList>
            <person name="Audoor S."/>
            <person name="Bilcke G."/>
        </authorList>
    </citation>
    <scope>NUCLEOTIDE SEQUENCE</scope>
</reference>
<organism evidence="6 7">
    <name type="scientific">Cylindrotheca closterium</name>
    <dbReference type="NCBI Taxonomy" id="2856"/>
    <lineage>
        <taxon>Eukaryota</taxon>
        <taxon>Sar</taxon>
        <taxon>Stramenopiles</taxon>
        <taxon>Ochrophyta</taxon>
        <taxon>Bacillariophyta</taxon>
        <taxon>Bacillariophyceae</taxon>
        <taxon>Bacillariophycidae</taxon>
        <taxon>Bacillariales</taxon>
        <taxon>Bacillariaceae</taxon>
        <taxon>Cylindrotheca</taxon>
    </lineage>
</organism>
<keyword evidence="4" id="KW-1133">Transmembrane helix</keyword>
<protein>
    <recommendedName>
        <fullName evidence="5">C2 domain-containing protein</fullName>
    </recommendedName>
</protein>
<dbReference type="AlphaFoldDB" id="A0AAD2CA15"/>
<evidence type="ECO:0000259" key="5">
    <source>
        <dbReference type="PROSITE" id="PS50004"/>
    </source>
</evidence>
<dbReference type="PANTHER" id="PTHR45911:SF4">
    <property type="entry name" value="MULTIPLE C2 AND TRANSMEMBRANE DOMAIN-CONTAINING PROTEIN"/>
    <property type="match status" value="1"/>
</dbReference>
<keyword evidence="7" id="KW-1185">Reference proteome</keyword>
<evidence type="ECO:0000256" key="2">
    <source>
        <dbReference type="ARBA" id="ARBA00022837"/>
    </source>
</evidence>
<name>A0AAD2CA15_9STRA</name>